<evidence type="ECO:0000256" key="4">
    <source>
        <dbReference type="RuleBase" id="RU362109"/>
    </source>
</evidence>
<dbReference type="GO" id="GO:0005524">
    <property type="term" value="F:ATP binding"/>
    <property type="evidence" value="ECO:0007669"/>
    <property type="project" value="UniProtKB-UniRule"/>
</dbReference>
<organism evidence="6 7">
    <name type="scientific">Thamnocephalis sphaerospora</name>
    <dbReference type="NCBI Taxonomy" id="78915"/>
    <lineage>
        <taxon>Eukaryota</taxon>
        <taxon>Fungi</taxon>
        <taxon>Fungi incertae sedis</taxon>
        <taxon>Zoopagomycota</taxon>
        <taxon>Zoopagomycotina</taxon>
        <taxon>Zoopagomycetes</taxon>
        <taxon>Zoopagales</taxon>
        <taxon>Sigmoideomycetaceae</taxon>
        <taxon>Thamnocephalis</taxon>
    </lineage>
</organism>
<dbReference type="Gene3D" id="3.10.110.10">
    <property type="entry name" value="Ubiquitin Conjugating Enzyme"/>
    <property type="match status" value="1"/>
</dbReference>
<feature type="active site" description="Glycyl thioester intermediate" evidence="3">
    <location>
        <position position="61"/>
    </location>
</feature>
<dbReference type="CDD" id="cd23804">
    <property type="entry name" value="UBCc_UBE2S"/>
    <property type="match status" value="1"/>
</dbReference>
<dbReference type="AlphaFoldDB" id="A0A4P9XKS2"/>
<feature type="non-terminal residue" evidence="6">
    <location>
        <position position="1"/>
    </location>
</feature>
<keyword evidence="7" id="KW-1185">Reference proteome</keyword>
<dbReference type="InterPro" id="IPR023313">
    <property type="entry name" value="UBQ-conjugating_AS"/>
</dbReference>
<evidence type="ECO:0000313" key="7">
    <source>
        <dbReference type="Proteomes" id="UP000271241"/>
    </source>
</evidence>
<dbReference type="EMBL" id="KZ992901">
    <property type="protein sequence ID" value="RKP06356.1"/>
    <property type="molecule type" value="Genomic_DNA"/>
</dbReference>
<keyword evidence="1" id="KW-0808">Transferase</keyword>
<name>A0A4P9XKS2_9FUNG</name>
<keyword evidence="4" id="KW-0067">ATP-binding</keyword>
<dbReference type="SMART" id="SM00212">
    <property type="entry name" value="UBCc"/>
    <property type="match status" value="1"/>
</dbReference>
<dbReference type="PROSITE" id="PS00183">
    <property type="entry name" value="UBC_1"/>
    <property type="match status" value="1"/>
</dbReference>
<dbReference type="SUPFAM" id="SSF54495">
    <property type="entry name" value="UBC-like"/>
    <property type="match status" value="1"/>
</dbReference>
<gene>
    <name evidence="6" type="ORF">THASP1DRAFT_5144</name>
</gene>
<keyword evidence="4" id="KW-0547">Nucleotide-binding</keyword>
<evidence type="ECO:0000259" key="5">
    <source>
        <dbReference type="PROSITE" id="PS50127"/>
    </source>
</evidence>
<dbReference type="STRING" id="78915.A0A4P9XKS2"/>
<dbReference type="OrthoDB" id="10069349at2759"/>
<dbReference type="InterPro" id="IPR016135">
    <property type="entry name" value="UBQ-conjugating_enzyme/RWD"/>
</dbReference>
<evidence type="ECO:0000256" key="2">
    <source>
        <dbReference type="ARBA" id="ARBA00022786"/>
    </source>
</evidence>
<dbReference type="Proteomes" id="UP000271241">
    <property type="component" value="Unassembled WGS sequence"/>
</dbReference>
<comment type="similarity">
    <text evidence="4">Belongs to the ubiquitin-conjugating enzyme family.</text>
</comment>
<accession>A0A4P9XKS2</accession>
<dbReference type="PROSITE" id="PS50127">
    <property type="entry name" value="UBC_2"/>
    <property type="match status" value="1"/>
</dbReference>
<dbReference type="Pfam" id="PF00179">
    <property type="entry name" value="UQ_con"/>
    <property type="match status" value="1"/>
</dbReference>
<dbReference type="InterPro" id="IPR000608">
    <property type="entry name" value="UBC"/>
</dbReference>
<feature type="domain" description="UBC core" evidence="5">
    <location>
        <begin position="1"/>
        <end position="123"/>
    </location>
</feature>
<dbReference type="GO" id="GO:0016740">
    <property type="term" value="F:transferase activity"/>
    <property type="evidence" value="ECO:0007669"/>
    <property type="project" value="UniProtKB-KW"/>
</dbReference>
<feature type="non-terminal residue" evidence="6">
    <location>
        <position position="124"/>
    </location>
</feature>
<reference evidence="7" key="1">
    <citation type="journal article" date="2018" name="Nat. Microbiol.">
        <title>Leveraging single-cell genomics to expand the fungal tree of life.</title>
        <authorList>
            <person name="Ahrendt S.R."/>
            <person name="Quandt C.A."/>
            <person name="Ciobanu D."/>
            <person name="Clum A."/>
            <person name="Salamov A."/>
            <person name="Andreopoulos B."/>
            <person name="Cheng J.F."/>
            <person name="Woyke T."/>
            <person name="Pelin A."/>
            <person name="Henrissat B."/>
            <person name="Reynolds N.K."/>
            <person name="Benny G.L."/>
            <person name="Smith M.E."/>
            <person name="James T.Y."/>
            <person name="Grigoriev I.V."/>
        </authorList>
    </citation>
    <scope>NUCLEOTIDE SEQUENCE [LARGE SCALE GENOMIC DNA]</scope>
    <source>
        <strain evidence="7">RSA 1356</strain>
    </source>
</reference>
<evidence type="ECO:0000256" key="3">
    <source>
        <dbReference type="PROSITE-ProRule" id="PRU10133"/>
    </source>
</evidence>
<protein>
    <submittedName>
        <fullName evidence="6">Ubiquitin-conjugating enzyme/RWD-like protein</fullName>
    </submittedName>
</protein>
<keyword evidence="2 4" id="KW-0833">Ubl conjugation pathway</keyword>
<proteinExistence type="inferred from homology"/>
<evidence type="ECO:0000313" key="6">
    <source>
        <dbReference type="EMBL" id="RKP06356.1"/>
    </source>
</evidence>
<sequence>LNEEELTDIRAWIRGPEGTPYESGYFCVKLMLESDFPSAPPSAYFTTKIFHPNISATGEVCVDTLKREWKPTLGIAHILLTIKCLLITPNPDSALNDEAGRLLSERYEDYAKRARLLTTIHGQS</sequence>
<dbReference type="PANTHER" id="PTHR24067">
    <property type="entry name" value="UBIQUITIN-CONJUGATING ENZYME E2"/>
    <property type="match status" value="1"/>
</dbReference>
<evidence type="ECO:0000256" key="1">
    <source>
        <dbReference type="ARBA" id="ARBA00022679"/>
    </source>
</evidence>
<dbReference type="InterPro" id="IPR050113">
    <property type="entry name" value="Ub_conjugating_enzyme"/>
</dbReference>